<evidence type="ECO:0000313" key="5">
    <source>
        <dbReference type="Proteomes" id="UP001627154"/>
    </source>
</evidence>
<feature type="signal peptide" evidence="3">
    <location>
        <begin position="1"/>
        <end position="27"/>
    </location>
</feature>
<evidence type="ECO:0000313" key="4">
    <source>
        <dbReference type="EMBL" id="KAL3384977.1"/>
    </source>
</evidence>
<name>A0ABD2VWN5_9HYME</name>
<dbReference type="GO" id="GO:0042302">
    <property type="term" value="F:structural constituent of cuticle"/>
    <property type="evidence" value="ECO:0007669"/>
    <property type="project" value="UniProtKB-UniRule"/>
</dbReference>
<dbReference type="PROSITE" id="PS51155">
    <property type="entry name" value="CHIT_BIND_RR_2"/>
    <property type="match status" value="1"/>
</dbReference>
<gene>
    <name evidence="4" type="ORF">TKK_019377</name>
</gene>
<sequence>MFTFIPSWKYLGVVCLILCVANAFSAAIPTEQQQQQQPREIIPILRSASSGPEPSGAYSYSYETGNGIQMEEQGELKPEGEQGTMSVRGRYSYQADDGTPIEVVYTADENGFQPQGAHLPKAPEIPEGILRALAWIAEHPEEDNLQ</sequence>
<accession>A0ABD2VWN5</accession>
<dbReference type="InterPro" id="IPR050468">
    <property type="entry name" value="Cuticle_Struct_Prot"/>
</dbReference>
<dbReference type="InterPro" id="IPR031311">
    <property type="entry name" value="CHIT_BIND_RR_consensus"/>
</dbReference>
<dbReference type="PANTHER" id="PTHR10380:SF241">
    <property type="entry name" value="CUTICULAR PROTEIN 47EG-RELATED"/>
    <property type="match status" value="1"/>
</dbReference>
<keyword evidence="5" id="KW-1185">Reference proteome</keyword>
<dbReference type="AlphaFoldDB" id="A0ABD2VWN5"/>
<dbReference type="PRINTS" id="PR00947">
    <property type="entry name" value="CUTICLE"/>
</dbReference>
<comment type="caution">
    <text evidence="4">The sequence shown here is derived from an EMBL/GenBank/DDBJ whole genome shotgun (WGS) entry which is preliminary data.</text>
</comment>
<organism evidence="4 5">
    <name type="scientific">Trichogramma kaykai</name>
    <dbReference type="NCBI Taxonomy" id="54128"/>
    <lineage>
        <taxon>Eukaryota</taxon>
        <taxon>Metazoa</taxon>
        <taxon>Ecdysozoa</taxon>
        <taxon>Arthropoda</taxon>
        <taxon>Hexapoda</taxon>
        <taxon>Insecta</taxon>
        <taxon>Pterygota</taxon>
        <taxon>Neoptera</taxon>
        <taxon>Endopterygota</taxon>
        <taxon>Hymenoptera</taxon>
        <taxon>Apocrita</taxon>
        <taxon>Proctotrupomorpha</taxon>
        <taxon>Chalcidoidea</taxon>
        <taxon>Trichogrammatidae</taxon>
        <taxon>Trichogramma</taxon>
    </lineage>
</organism>
<protein>
    <submittedName>
        <fullName evidence="4">Uncharacterized protein</fullName>
    </submittedName>
</protein>
<keyword evidence="1 2" id="KW-0193">Cuticle</keyword>
<dbReference type="EMBL" id="JBJJXI010000166">
    <property type="protein sequence ID" value="KAL3384977.1"/>
    <property type="molecule type" value="Genomic_DNA"/>
</dbReference>
<reference evidence="4 5" key="1">
    <citation type="journal article" date="2024" name="bioRxiv">
        <title>A reference genome for Trichogramma kaykai: A tiny desert-dwelling parasitoid wasp with competing sex-ratio distorters.</title>
        <authorList>
            <person name="Culotta J."/>
            <person name="Lindsey A.R."/>
        </authorList>
    </citation>
    <scope>NUCLEOTIDE SEQUENCE [LARGE SCALE GENOMIC DNA]</scope>
    <source>
        <strain evidence="4 5">KSX58</strain>
    </source>
</reference>
<dbReference type="Proteomes" id="UP001627154">
    <property type="component" value="Unassembled WGS sequence"/>
</dbReference>
<dbReference type="PROSITE" id="PS00233">
    <property type="entry name" value="CHIT_BIND_RR_1"/>
    <property type="match status" value="1"/>
</dbReference>
<evidence type="ECO:0000256" key="1">
    <source>
        <dbReference type="ARBA" id="ARBA00022460"/>
    </source>
</evidence>
<dbReference type="Pfam" id="PF00379">
    <property type="entry name" value="Chitin_bind_4"/>
    <property type="match status" value="1"/>
</dbReference>
<feature type="chain" id="PRO_5044841458" evidence="3">
    <location>
        <begin position="28"/>
        <end position="146"/>
    </location>
</feature>
<keyword evidence="3" id="KW-0732">Signal</keyword>
<evidence type="ECO:0000256" key="3">
    <source>
        <dbReference type="SAM" id="SignalP"/>
    </source>
</evidence>
<dbReference type="PANTHER" id="PTHR10380">
    <property type="entry name" value="CUTICLE PROTEIN"/>
    <property type="match status" value="1"/>
</dbReference>
<dbReference type="InterPro" id="IPR000618">
    <property type="entry name" value="Insect_cuticle"/>
</dbReference>
<evidence type="ECO:0000256" key="2">
    <source>
        <dbReference type="PROSITE-ProRule" id="PRU00497"/>
    </source>
</evidence>
<proteinExistence type="predicted"/>